<dbReference type="PANTHER" id="PTHR46989:SF3">
    <property type="entry name" value="USPA DOMAIN-CONTAINING PROTEIN"/>
    <property type="match status" value="1"/>
</dbReference>
<dbReference type="Gene3D" id="3.40.50.620">
    <property type="entry name" value="HUPs"/>
    <property type="match status" value="1"/>
</dbReference>
<feature type="domain" description="UspA" evidence="2">
    <location>
        <begin position="34"/>
        <end position="171"/>
    </location>
</feature>
<evidence type="ECO:0000259" key="2">
    <source>
        <dbReference type="Pfam" id="PF00582"/>
    </source>
</evidence>
<dbReference type="EMBL" id="JBAMIC010000010">
    <property type="protein sequence ID" value="KAK7101409.1"/>
    <property type="molecule type" value="Genomic_DNA"/>
</dbReference>
<protein>
    <recommendedName>
        <fullName evidence="2">UspA domain-containing protein</fullName>
    </recommendedName>
</protein>
<accession>A0AAN9BB87</accession>
<sequence length="174" mass="19559">MSLQTPQLSADRQSIGNVSTGSERTDMSSFRAIVLLAVDDTEPSEYAFNWYRDYVHKPDFFVVLLHCTDQDDQEIRDASPARTAKIIKDLTERTKTIEDKFGHYMQLHSMKGKIRKGKGKPGEAIIKAANDEGANMIVCGTRGHGKIKRAFLGSVSDYVAHHSHCPVIICRHRQ</sequence>
<comment type="caution">
    <text evidence="3">The sequence shown here is derived from an EMBL/GenBank/DDBJ whole genome shotgun (WGS) entry which is preliminary data.</text>
</comment>
<feature type="region of interest" description="Disordered" evidence="1">
    <location>
        <begin position="1"/>
        <end position="23"/>
    </location>
</feature>
<gene>
    <name evidence="3" type="ORF">V1264_019795</name>
</gene>
<evidence type="ECO:0000313" key="3">
    <source>
        <dbReference type="EMBL" id="KAK7101409.1"/>
    </source>
</evidence>
<dbReference type="AlphaFoldDB" id="A0AAN9BB87"/>
<dbReference type="InterPro" id="IPR006015">
    <property type="entry name" value="Universal_stress_UspA"/>
</dbReference>
<dbReference type="Proteomes" id="UP001374579">
    <property type="component" value="Unassembled WGS sequence"/>
</dbReference>
<evidence type="ECO:0000313" key="4">
    <source>
        <dbReference type="Proteomes" id="UP001374579"/>
    </source>
</evidence>
<dbReference type="Pfam" id="PF00582">
    <property type="entry name" value="Usp"/>
    <property type="match status" value="1"/>
</dbReference>
<dbReference type="SUPFAM" id="SSF52402">
    <property type="entry name" value="Adenine nucleotide alpha hydrolases-like"/>
    <property type="match status" value="1"/>
</dbReference>
<name>A0AAN9BB87_9CAEN</name>
<feature type="compositionally biased region" description="Polar residues" evidence="1">
    <location>
        <begin position="1"/>
        <end position="22"/>
    </location>
</feature>
<keyword evidence="4" id="KW-1185">Reference proteome</keyword>
<dbReference type="PRINTS" id="PR01438">
    <property type="entry name" value="UNVRSLSTRESS"/>
</dbReference>
<proteinExistence type="predicted"/>
<reference evidence="3 4" key="1">
    <citation type="submission" date="2024-02" db="EMBL/GenBank/DDBJ databases">
        <title>Chromosome-scale genome assembly of the rough periwinkle Littorina saxatilis.</title>
        <authorList>
            <person name="De Jode A."/>
            <person name="Faria R."/>
            <person name="Formenti G."/>
            <person name="Sims Y."/>
            <person name="Smith T.P."/>
            <person name="Tracey A."/>
            <person name="Wood J.M.D."/>
            <person name="Zagrodzka Z.B."/>
            <person name="Johannesson K."/>
            <person name="Butlin R.K."/>
            <person name="Leder E.H."/>
        </authorList>
    </citation>
    <scope>NUCLEOTIDE SEQUENCE [LARGE SCALE GENOMIC DNA]</scope>
    <source>
        <strain evidence="3">Snail1</strain>
        <tissue evidence="3">Muscle</tissue>
    </source>
</reference>
<evidence type="ECO:0000256" key="1">
    <source>
        <dbReference type="SAM" id="MobiDB-lite"/>
    </source>
</evidence>
<dbReference type="InterPro" id="IPR006016">
    <property type="entry name" value="UspA"/>
</dbReference>
<organism evidence="3 4">
    <name type="scientific">Littorina saxatilis</name>
    <dbReference type="NCBI Taxonomy" id="31220"/>
    <lineage>
        <taxon>Eukaryota</taxon>
        <taxon>Metazoa</taxon>
        <taxon>Spiralia</taxon>
        <taxon>Lophotrochozoa</taxon>
        <taxon>Mollusca</taxon>
        <taxon>Gastropoda</taxon>
        <taxon>Caenogastropoda</taxon>
        <taxon>Littorinimorpha</taxon>
        <taxon>Littorinoidea</taxon>
        <taxon>Littorinidae</taxon>
        <taxon>Littorina</taxon>
    </lineage>
</organism>
<dbReference type="InterPro" id="IPR014729">
    <property type="entry name" value="Rossmann-like_a/b/a_fold"/>
</dbReference>
<dbReference type="CDD" id="cd23659">
    <property type="entry name" value="USP_At3g01520-like"/>
    <property type="match status" value="1"/>
</dbReference>
<dbReference type="PANTHER" id="PTHR46989">
    <property type="entry name" value="USP DOMAIN-CONTAINING PROTEIN"/>
    <property type="match status" value="1"/>
</dbReference>